<protein>
    <submittedName>
        <fullName evidence="1">Uncharacterized protein</fullName>
    </submittedName>
</protein>
<reference evidence="1 2" key="1">
    <citation type="journal article" date="2019" name="Genome Biol. Evol.">
        <title>Insights into the evolution of the New World diploid cottons (Gossypium, subgenus Houzingenia) based on genome sequencing.</title>
        <authorList>
            <person name="Grover C.E."/>
            <person name="Arick M.A. 2nd"/>
            <person name="Thrash A."/>
            <person name="Conover J.L."/>
            <person name="Sanders W.S."/>
            <person name="Peterson D.G."/>
            <person name="Frelichowski J.E."/>
            <person name="Scheffler J.A."/>
            <person name="Scheffler B.E."/>
            <person name="Wendel J.F."/>
        </authorList>
    </citation>
    <scope>NUCLEOTIDE SEQUENCE [LARGE SCALE GENOMIC DNA]</scope>
    <source>
        <strain evidence="1">185</strain>
        <tissue evidence="1">Leaf</tissue>
    </source>
</reference>
<name>A0A7J8YP74_GOSAI</name>
<accession>A0A7J8YP74</accession>
<evidence type="ECO:0000313" key="2">
    <source>
        <dbReference type="Proteomes" id="UP000593577"/>
    </source>
</evidence>
<sequence length="17" mass="2066">MVHWVIKNVLGWPQQQC</sequence>
<comment type="caution">
    <text evidence="1">The sequence shown here is derived from an EMBL/GenBank/DDBJ whole genome shotgun (WGS) entry which is preliminary data.</text>
</comment>
<proteinExistence type="predicted"/>
<evidence type="ECO:0000313" key="1">
    <source>
        <dbReference type="EMBL" id="MBA0701182.1"/>
    </source>
</evidence>
<gene>
    <name evidence="1" type="ORF">Goari_022987</name>
</gene>
<dbReference type="AlphaFoldDB" id="A0A7J8YP74"/>
<keyword evidence="2" id="KW-1185">Reference proteome</keyword>
<dbReference type="Proteomes" id="UP000593577">
    <property type="component" value="Unassembled WGS sequence"/>
</dbReference>
<organism evidence="1 2">
    <name type="scientific">Gossypium aridum</name>
    <name type="common">American cotton</name>
    <name type="synonym">Erioxylum aridum</name>
    <dbReference type="NCBI Taxonomy" id="34290"/>
    <lineage>
        <taxon>Eukaryota</taxon>
        <taxon>Viridiplantae</taxon>
        <taxon>Streptophyta</taxon>
        <taxon>Embryophyta</taxon>
        <taxon>Tracheophyta</taxon>
        <taxon>Spermatophyta</taxon>
        <taxon>Magnoliopsida</taxon>
        <taxon>eudicotyledons</taxon>
        <taxon>Gunneridae</taxon>
        <taxon>Pentapetalae</taxon>
        <taxon>rosids</taxon>
        <taxon>malvids</taxon>
        <taxon>Malvales</taxon>
        <taxon>Malvaceae</taxon>
        <taxon>Malvoideae</taxon>
        <taxon>Gossypium</taxon>
    </lineage>
</organism>
<dbReference type="EMBL" id="JABFAA010204688">
    <property type="protein sequence ID" value="MBA0701182.1"/>
    <property type="molecule type" value="Genomic_DNA"/>
</dbReference>